<dbReference type="PANTHER" id="PTHR11075:SF54">
    <property type="entry name" value="LARGE RIBOSOMAL SUBUNIT PROTEIN ML62"/>
    <property type="match status" value="1"/>
</dbReference>
<dbReference type="FunCoup" id="A0A316V281">
    <property type="interactions" value="101"/>
</dbReference>
<sequence>MNNIIFSFLRATFGRQNEAGFSRQITSANRIRPSNAIINHSRGLKGLPKKLSPEEALEERFEWLNKVNEIQRTASPSTASHHFPKHWITTTFSRSGGAGGQNVNKVNTKADVRLNLFSVSQPGHATGDDRDALLPPLTKEMVSILEQKSPYYVASSNELRITSTDTRSQSDNLRDALQKMQDHLVQILSQDIPGKTSKEQRQKVEKLIEVDKNRKRQSKEKRKGVKDNRKISRSDVGF</sequence>
<name>A0A316V281_9BASI</name>
<dbReference type="RefSeq" id="XP_025351958.1">
    <property type="nucleotide sequence ID" value="XM_025499685.1"/>
</dbReference>
<dbReference type="GeneID" id="37021466"/>
<accession>A0A316V281</accession>
<dbReference type="GO" id="GO:0004045">
    <property type="term" value="F:peptidyl-tRNA hydrolase activity"/>
    <property type="evidence" value="ECO:0007669"/>
    <property type="project" value="TreeGrafter"/>
</dbReference>
<proteinExistence type="predicted"/>
<evidence type="ECO:0000259" key="2">
    <source>
        <dbReference type="Pfam" id="PF00472"/>
    </source>
</evidence>
<dbReference type="OrthoDB" id="270639at2759"/>
<evidence type="ECO:0000313" key="3">
    <source>
        <dbReference type="EMBL" id="PWN31656.1"/>
    </source>
</evidence>
<dbReference type="InterPro" id="IPR052104">
    <property type="entry name" value="Mito_Release_Factor_mL62"/>
</dbReference>
<evidence type="ECO:0000313" key="4">
    <source>
        <dbReference type="Proteomes" id="UP000245771"/>
    </source>
</evidence>
<dbReference type="STRING" id="1280837.A0A316V281"/>
<dbReference type="EMBL" id="KZ819607">
    <property type="protein sequence ID" value="PWN31656.1"/>
    <property type="molecule type" value="Genomic_DNA"/>
</dbReference>
<feature type="compositionally biased region" description="Basic residues" evidence="1">
    <location>
        <begin position="213"/>
        <end position="224"/>
    </location>
</feature>
<gene>
    <name evidence="3" type="ORF">FA14DRAFT_162598</name>
</gene>
<dbReference type="InterPro" id="IPR000352">
    <property type="entry name" value="Pep_chain_release_fac_I"/>
</dbReference>
<feature type="domain" description="Prokaryotic-type class I peptide chain release factors" evidence="2">
    <location>
        <begin position="84"/>
        <end position="229"/>
    </location>
</feature>
<reference evidence="3 4" key="1">
    <citation type="journal article" date="2018" name="Mol. Biol. Evol.">
        <title>Broad Genomic Sampling Reveals a Smut Pathogenic Ancestry of the Fungal Clade Ustilaginomycotina.</title>
        <authorList>
            <person name="Kijpornyongpan T."/>
            <person name="Mondo S.J."/>
            <person name="Barry K."/>
            <person name="Sandor L."/>
            <person name="Lee J."/>
            <person name="Lipzen A."/>
            <person name="Pangilinan J."/>
            <person name="LaButti K."/>
            <person name="Hainaut M."/>
            <person name="Henrissat B."/>
            <person name="Grigoriev I.V."/>
            <person name="Spatafora J.W."/>
            <person name="Aime M.C."/>
        </authorList>
    </citation>
    <scope>NUCLEOTIDE SEQUENCE [LARGE SCALE GENOMIC DNA]</scope>
    <source>
        <strain evidence="3 4">MCA 3882</strain>
    </source>
</reference>
<dbReference type="GO" id="GO:0005762">
    <property type="term" value="C:mitochondrial large ribosomal subunit"/>
    <property type="evidence" value="ECO:0007669"/>
    <property type="project" value="TreeGrafter"/>
</dbReference>
<feature type="compositionally biased region" description="Basic and acidic residues" evidence="1">
    <location>
        <begin position="225"/>
        <end position="238"/>
    </location>
</feature>
<organism evidence="3 4">
    <name type="scientific">Meira miltonrushii</name>
    <dbReference type="NCBI Taxonomy" id="1280837"/>
    <lineage>
        <taxon>Eukaryota</taxon>
        <taxon>Fungi</taxon>
        <taxon>Dikarya</taxon>
        <taxon>Basidiomycota</taxon>
        <taxon>Ustilaginomycotina</taxon>
        <taxon>Exobasidiomycetes</taxon>
        <taxon>Exobasidiales</taxon>
        <taxon>Brachybasidiaceae</taxon>
        <taxon>Meira</taxon>
    </lineage>
</organism>
<dbReference type="AlphaFoldDB" id="A0A316V281"/>
<evidence type="ECO:0000256" key="1">
    <source>
        <dbReference type="SAM" id="MobiDB-lite"/>
    </source>
</evidence>
<dbReference type="Pfam" id="PF00472">
    <property type="entry name" value="RF-1"/>
    <property type="match status" value="1"/>
</dbReference>
<dbReference type="GO" id="GO:0070126">
    <property type="term" value="P:mitochondrial translational termination"/>
    <property type="evidence" value="ECO:0007669"/>
    <property type="project" value="TreeGrafter"/>
</dbReference>
<keyword evidence="4" id="KW-1185">Reference proteome</keyword>
<feature type="region of interest" description="Disordered" evidence="1">
    <location>
        <begin position="191"/>
        <end position="238"/>
    </location>
</feature>
<dbReference type="Proteomes" id="UP000245771">
    <property type="component" value="Unassembled WGS sequence"/>
</dbReference>
<dbReference type="GO" id="GO:0016150">
    <property type="term" value="F:translation release factor activity, codon nonspecific"/>
    <property type="evidence" value="ECO:0007669"/>
    <property type="project" value="TreeGrafter"/>
</dbReference>
<dbReference type="PANTHER" id="PTHR11075">
    <property type="entry name" value="PEPTIDE CHAIN RELEASE FACTOR"/>
    <property type="match status" value="1"/>
</dbReference>
<dbReference type="InParanoid" id="A0A316V281"/>
<dbReference type="SUPFAM" id="SSF110916">
    <property type="entry name" value="Peptidyl-tRNA hydrolase domain-like"/>
    <property type="match status" value="1"/>
</dbReference>
<protein>
    <recommendedName>
        <fullName evidence="2">Prokaryotic-type class I peptide chain release factors domain-containing protein</fullName>
    </recommendedName>
</protein>
<dbReference type="Gene3D" id="3.30.160.20">
    <property type="match status" value="1"/>
</dbReference>
<feature type="compositionally biased region" description="Basic and acidic residues" evidence="1">
    <location>
        <begin position="196"/>
        <end position="212"/>
    </location>
</feature>